<evidence type="ECO:0000256" key="14">
    <source>
        <dbReference type="SAM" id="MobiDB-lite"/>
    </source>
</evidence>
<dbReference type="SUPFAM" id="SSF56672">
    <property type="entry name" value="DNA/RNA polymerases"/>
    <property type="match status" value="1"/>
</dbReference>
<dbReference type="RefSeq" id="YP_009259698.1">
    <property type="nucleotide sequence ID" value="NC_030462.1"/>
</dbReference>
<proteinExistence type="predicted"/>
<dbReference type="InterPro" id="IPR036397">
    <property type="entry name" value="RNaseH_sf"/>
</dbReference>
<accession>A0A193H3B9</accession>
<dbReference type="Gene3D" id="2.40.70.10">
    <property type="entry name" value="Acid Proteases"/>
    <property type="match status" value="1"/>
</dbReference>
<evidence type="ECO:0000256" key="13">
    <source>
        <dbReference type="PROSITE-ProRule" id="PRU00047"/>
    </source>
</evidence>
<dbReference type="InterPro" id="IPR001995">
    <property type="entry name" value="Peptidase_A2_cat"/>
</dbReference>
<keyword evidence="9" id="KW-0460">Magnesium</keyword>
<dbReference type="InterPro" id="IPR002156">
    <property type="entry name" value="RNaseH_domain"/>
</dbReference>
<dbReference type="PROSITE" id="PS50158">
    <property type="entry name" value="ZF_CCHC"/>
    <property type="match status" value="1"/>
</dbReference>
<dbReference type="Pfam" id="PF00098">
    <property type="entry name" value="zf-CCHC"/>
    <property type="match status" value="1"/>
</dbReference>
<feature type="domain" description="Reverse transcriptase" evidence="17">
    <location>
        <begin position="1164"/>
        <end position="1346"/>
    </location>
</feature>
<organism evidence="19 20">
    <name type="scientific">Canna yellow mottle associated virus</name>
    <dbReference type="NCBI Taxonomy" id="2560371"/>
    <lineage>
        <taxon>Viruses</taxon>
        <taxon>Riboviria</taxon>
        <taxon>Pararnavirae</taxon>
        <taxon>Artverviricota</taxon>
        <taxon>Revtraviricetes</taxon>
        <taxon>Ortervirales</taxon>
        <taxon>Caulimoviridae</taxon>
        <taxon>Badnavirus</taxon>
        <taxon>Badnavirus alphamaculaflavicannae</taxon>
    </lineage>
</organism>
<evidence type="ECO:0000313" key="19">
    <source>
        <dbReference type="EMBL" id="ANN87818.1"/>
    </source>
</evidence>
<dbReference type="EC" id="2.7.7.49" evidence="1"/>
<dbReference type="Pfam" id="PF17917">
    <property type="entry name" value="RT_RNaseH"/>
    <property type="match status" value="1"/>
</dbReference>
<dbReference type="GO" id="GO:0004190">
    <property type="term" value="F:aspartic-type endopeptidase activity"/>
    <property type="evidence" value="ECO:0007669"/>
    <property type="project" value="UniProtKB-KW"/>
</dbReference>
<evidence type="ECO:0000256" key="6">
    <source>
        <dbReference type="ARBA" id="ARBA00022750"/>
    </source>
</evidence>
<protein>
    <recommendedName>
        <fullName evidence="1">RNA-directed DNA polymerase</fullName>
        <ecNumber evidence="1">2.7.7.49</ecNumber>
    </recommendedName>
</protein>
<evidence type="ECO:0000256" key="4">
    <source>
        <dbReference type="ARBA" id="ARBA00022695"/>
    </source>
</evidence>
<feature type="region of interest" description="Disordered" evidence="14">
    <location>
        <begin position="1"/>
        <end position="22"/>
    </location>
</feature>
<keyword evidence="10" id="KW-0695">RNA-directed DNA polymerase</keyword>
<dbReference type="EMBL" id="KX066020">
    <property type="protein sequence ID" value="ANN87818.1"/>
    <property type="molecule type" value="Genomic_DNA"/>
</dbReference>
<dbReference type="InterPro" id="IPR043128">
    <property type="entry name" value="Rev_trsase/Diguanyl_cyclase"/>
</dbReference>
<dbReference type="InterPro" id="IPR051320">
    <property type="entry name" value="Viral_Replic_Matur_Polypro"/>
</dbReference>
<dbReference type="GO" id="GO:0003964">
    <property type="term" value="F:RNA-directed DNA polymerase activity"/>
    <property type="evidence" value="ECO:0007669"/>
    <property type="project" value="UniProtKB-KW"/>
</dbReference>
<dbReference type="InterPro" id="IPR018061">
    <property type="entry name" value="Retropepsins"/>
</dbReference>
<dbReference type="GeneID" id="34718823"/>
<dbReference type="PROSITE" id="PS50879">
    <property type="entry name" value="RNASE_H_1"/>
    <property type="match status" value="1"/>
</dbReference>
<keyword evidence="8" id="KW-0378">Hydrolase</keyword>
<dbReference type="CDD" id="cd01647">
    <property type="entry name" value="RT_LTR"/>
    <property type="match status" value="1"/>
</dbReference>
<keyword evidence="13" id="KW-0479">Metal-binding</keyword>
<dbReference type="GO" id="GO:0003676">
    <property type="term" value="F:nucleic acid binding"/>
    <property type="evidence" value="ECO:0007669"/>
    <property type="project" value="InterPro"/>
</dbReference>
<dbReference type="Gene3D" id="3.10.10.10">
    <property type="entry name" value="HIV Type 1 Reverse Transcriptase, subunit A, domain 1"/>
    <property type="match status" value="1"/>
</dbReference>
<keyword evidence="6" id="KW-0064">Aspartyl protease</keyword>
<dbReference type="Proteomes" id="UP000202326">
    <property type="component" value="Segment"/>
</dbReference>
<evidence type="ECO:0000259" key="16">
    <source>
        <dbReference type="PROSITE" id="PS50175"/>
    </source>
</evidence>
<keyword evidence="20" id="KW-1185">Reference proteome</keyword>
<keyword evidence="5" id="KW-0540">Nuclease</keyword>
<evidence type="ECO:0000256" key="1">
    <source>
        <dbReference type="ARBA" id="ARBA00012493"/>
    </source>
</evidence>
<dbReference type="GO" id="GO:0006310">
    <property type="term" value="P:DNA recombination"/>
    <property type="evidence" value="ECO:0007669"/>
    <property type="project" value="UniProtKB-KW"/>
</dbReference>
<dbReference type="Gene3D" id="3.30.70.270">
    <property type="match status" value="2"/>
</dbReference>
<evidence type="ECO:0000256" key="7">
    <source>
        <dbReference type="ARBA" id="ARBA00022759"/>
    </source>
</evidence>
<dbReference type="SUPFAM" id="SSF50630">
    <property type="entry name" value="Acid proteases"/>
    <property type="match status" value="1"/>
</dbReference>
<evidence type="ECO:0000256" key="3">
    <source>
        <dbReference type="ARBA" id="ARBA00022679"/>
    </source>
</evidence>
<dbReference type="GO" id="GO:0004523">
    <property type="term" value="F:RNA-DNA hybrid ribonuclease activity"/>
    <property type="evidence" value="ECO:0007669"/>
    <property type="project" value="InterPro"/>
</dbReference>
<keyword evidence="12" id="KW-1160">Virus entry into host cell</keyword>
<dbReference type="SMART" id="SM00343">
    <property type="entry name" value="ZnF_C2HC"/>
    <property type="match status" value="1"/>
</dbReference>
<dbReference type="GO" id="GO:0006508">
    <property type="term" value="P:proteolysis"/>
    <property type="evidence" value="ECO:0007669"/>
    <property type="project" value="UniProtKB-KW"/>
</dbReference>
<dbReference type="InterPro" id="IPR001878">
    <property type="entry name" value="Znf_CCHC"/>
</dbReference>
<keyword evidence="11" id="KW-0233">DNA recombination</keyword>
<dbReference type="KEGG" id="vg:34718823"/>
<dbReference type="GO" id="GO:0046718">
    <property type="term" value="P:symbiont entry into host cell"/>
    <property type="evidence" value="ECO:0007669"/>
    <property type="project" value="UniProtKB-KW"/>
</dbReference>
<dbReference type="InterPro" id="IPR041373">
    <property type="entry name" value="RT_RNaseH"/>
</dbReference>
<feature type="domain" description="CCHC-type" evidence="15">
    <location>
        <begin position="741"/>
        <end position="757"/>
    </location>
</feature>
<dbReference type="PANTHER" id="PTHR33064:SF37">
    <property type="entry name" value="RIBONUCLEASE H"/>
    <property type="match status" value="1"/>
</dbReference>
<dbReference type="Pfam" id="PF00077">
    <property type="entry name" value="RVP"/>
    <property type="match status" value="1"/>
</dbReference>
<name>A0A193H3B9_9VIRU</name>
<evidence type="ECO:0000313" key="20">
    <source>
        <dbReference type="Proteomes" id="UP000202326"/>
    </source>
</evidence>
<evidence type="ECO:0000256" key="12">
    <source>
        <dbReference type="ARBA" id="ARBA00023296"/>
    </source>
</evidence>
<dbReference type="InterPro" id="IPR021109">
    <property type="entry name" value="Peptidase_aspartic_dom_sf"/>
</dbReference>
<evidence type="ECO:0000259" key="17">
    <source>
        <dbReference type="PROSITE" id="PS50878"/>
    </source>
</evidence>
<evidence type="ECO:0000256" key="8">
    <source>
        <dbReference type="ARBA" id="ARBA00022801"/>
    </source>
</evidence>
<keyword evidence="2" id="KW-0645">Protease</keyword>
<dbReference type="InterPro" id="IPR036875">
    <property type="entry name" value="Znf_CCHC_sf"/>
</dbReference>
<evidence type="ECO:0000256" key="11">
    <source>
        <dbReference type="ARBA" id="ARBA00023172"/>
    </source>
</evidence>
<dbReference type="Gene3D" id="4.10.60.10">
    <property type="entry name" value="Zinc finger, CCHC-type"/>
    <property type="match status" value="1"/>
</dbReference>
<evidence type="ECO:0000259" key="15">
    <source>
        <dbReference type="PROSITE" id="PS50158"/>
    </source>
</evidence>
<keyword evidence="3" id="KW-0808">Transferase</keyword>
<feature type="domain" description="Peptidase A2" evidence="16">
    <location>
        <begin position="948"/>
        <end position="991"/>
    </location>
</feature>
<dbReference type="InterPro" id="IPR000477">
    <property type="entry name" value="RT_dom"/>
</dbReference>
<evidence type="ECO:0000259" key="18">
    <source>
        <dbReference type="PROSITE" id="PS50879"/>
    </source>
</evidence>
<keyword evidence="13" id="KW-0862">Zinc</keyword>
<sequence>MATRGRVLGTGGSSTNTEPGQPLIEDQIRDYRRAQRARYEAARIARNIGNVARTIVGRQPREHTLSLLMDPEVELQRSMSERARTVPAEVLYMTRRDDVHHRVYHHRSEERMLALTNDQQDRTFIQPESYEALARAGFEFIHLGVMQVRFQILHRRYAGTLAFLVFRDTRWGEDDRSIIAAMEIDLAEGNQLVYIIPDIMMTIKDFWRHIQISIRTRGYETWEGGEANILITRSITSRLSNTPNVGFAYKIEQVAEYLRSKGVKAINATKHSGKQLHGQEWMLRPSKVIAPMQPSSMNTATRYDGQISIKFGDYEAASTSKAPTYNRHDDEIDEEEIIAFLSDEEEEEDPWAELTAEFEKFCPQNSSRKVVGEKEIENDEEEIIDTFLKACASNEPESSDDERLSLKSYNIAVMEYPELKPEINDILVNSSVTSDYRPPEVDMTGPTGYAPATSRIGYHTGEISERIGGGFRWKNPSENFQLPSAQQQSGAMFVMPSNFDPKVFERWESVVLNHLADKSFVTAEDKLIYMENLLGEMEKITFQTWRMQYTAEYDTMKGQALGNNGTQNVLNQIRRIFYLEDPKSGTTVTQDAAYKAIKSLVCNEMSGEAIRRYMVSYLDLAARTGRMWVSSELSDEFFTKLPSGLGDKVGKAFKEKYPGNTVGVPVRITFTQNYLEEICREAAYQRSLKNLNFCKEFPIPGYYKKPNKKYGRRRSTTYKGKPHKTHIRIDRTKNLRKRKCKCYACGEEGHFAKDCTNPRKIVDRVHILEDLELKDGVDVLSVGEDEDELSDIYSITSGEGEPDEELNSLVFALEAEPTEQLLVGDAVKSPWRTQMRVTRREYYCIHKWEFETTEPRTCRACKLEARKGERMECSICDMVVCCLCSNYCYGIHIPRNRVHAEYKSPDWKHIALAQHEIINYEKTRAGPRYNGLYNIKVKLEVDGREISLNAILDTGATICVVRMEKLTEDWLEDAAMDYTIRGVNSVTKANKVLKKGKLWIGEQFFRIPRTMAVDMTLSAGIDMILGCNFIRSMEGGLRIEGENITFYKLTTHIEASKTAHEVASIEELDLNEDEYYDIALTEDIKGYVNREIVDTQLFKELKENGYMGEEPLKHWKKNQIKCKLEIKNPDLIIEDRPLKHVTPKMKEDMAKHVNQLLKLGVIRPSNSKHRTTAMLVESGTEVDPKTGEEKRGKQRLVFNYKRLNDNTEKDQYSLPGINTIIQRIGRSRVYSKFDLKSGFHQVAMEEESIPWTAFWAIDGLYEWLVMPFGLKNAPACFQRKMDNCFRGKEHFIAVYIDDILIFSENKEQHVQHLKEFLRIVKKEGLVLSPTKMKIGVPKVDFLGATIGESRIKLQPHIIKKVVNFKNEDLKETKGLRSFLGILNYARNYIPNLGKTLGPLYSKTSPNGERRMNAQDWALINKIKQQVQNLPDMELPPDNAVITLETDGCMDGWGGVCKWKMPGEPKSAEKICAYASGKFPAIKSTIDAEIQAVINSLDKFKIYYLDKKEILIRTDCQAIVAFYAKTSQNKPSRVRWLTFSDYITGLGMIVKFEHIDGKDNTIADTLSRMVVMFLKEDSFKKEIPKVLACLKYEEDVNVLTRRPVLKCSCNKPVKHWTSRTSRNPGRVFVACAEQKCHAWWWDDLIENYLEEIWSMEDEEVGKTPVTMSPGRIEDIFDLADVSNDD</sequence>
<evidence type="ECO:0000256" key="10">
    <source>
        <dbReference type="ARBA" id="ARBA00022918"/>
    </source>
</evidence>
<dbReference type="Pfam" id="PF00078">
    <property type="entry name" value="RVT_1"/>
    <property type="match status" value="1"/>
</dbReference>
<keyword evidence="13" id="KW-0863">Zinc-finger</keyword>
<dbReference type="PROSITE" id="PS50175">
    <property type="entry name" value="ASP_PROT_RETROV"/>
    <property type="match status" value="1"/>
</dbReference>
<dbReference type="SUPFAM" id="SSF57756">
    <property type="entry name" value="Retrovirus zinc finger-like domains"/>
    <property type="match status" value="1"/>
</dbReference>
<feature type="domain" description="RNase H type-1" evidence="18">
    <location>
        <begin position="1437"/>
        <end position="1571"/>
    </location>
</feature>
<reference evidence="20" key="1">
    <citation type="submission" date="2016-04" db="EMBL/GenBank/DDBJ databases">
        <authorList>
            <person name="Wijayasekara D.S."/>
            <person name="Verchot J."/>
            <person name="Hoyt P."/>
        </authorList>
    </citation>
    <scope>NUCLEOTIDE SEQUENCE [LARGE SCALE GENOMIC DNA]</scope>
</reference>
<dbReference type="InterPro" id="IPR043502">
    <property type="entry name" value="DNA/RNA_pol_sf"/>
</dbReference>
<dbReference type="PANTHER" id="PTHR33064">
    <property type="entry name" value="POL PROTEIN"/>
    <property type="match status" value="1"/>
</dbReference>
<keyword evidence="7" id="KW-0255">Endonuclease</keyword>
<dbReference type="Pfam" id="PF22909">
    <property type="entry name" value="Caulimovir_coat_dom"/>
    <property type="match status" value="1"/>
</dbReference>
<evidence type="ECO:0000256" key="5">
    <source>
        <dbReference type="ARBA" id="ARBA00022722"/>
    </source>
</evidence>
<evidence type="ECO:0000256" key="2">
    <source>
        <dbReference type="ARBA" id="ARBA00022670"/>
    </source>
</evidence>
<evidence type="ECO:0000256" key="9">
    <source>
        <dbReference type="ARBA" id="ARBA00022842"/>
    </source>
</evidence>
<dbReference type="Gene3D" id="3.30.420.10">
    <property type="entry name" value="Ribonuclease H-like superfamily/Ribonuclease H"/>
    <property type="match status" value="1"/>
</dbReference>
<dbReference type="PROSITE" id="PS50878">
    <property type="entry name" value="RT_POL"/>
    <property type="match status" value="1"/>
</dbReference>
<keyword evidence="4" id="KW-0548">Nucleotidyltransferase</keyword>
<dbReference type="GO" id="GO:0008270">
    <property type="term" value="F:zinc ion binding"/>
    <property type="evidence" value="ECO:0007669"/>
    <property type="project" value="UniProtKB-KW"/>
</dbReference>